<dbReference type="Proteomes" id="UP000886501">
    <property type="component" value="Unassembled WGS sequence"/>
</dbReference>
<keyword evidence="2" id="KW-1185">Reference proteome</keyword>
<comment type="caution">
    <text evidence="1">The sequence shown here is derived from an EMBL/GenBank/DDBJ whole genome shotgun (WGS) entry which is preliminary data.</text>
</comment>
<evidence type="ECO:0000313" key="2">
    <source>
        <dbReference type="Proteomes" id="UP000886501"/>
    </source>
</evidence>
<name>A0ACB6ZV26_THEGA</name>
<proteinExistence type="predicted"/>
<gene>
    <name evidence="1" type="ORF">BDM02DRAFT_3265989</name>
</gene>
<organism evidence="1 2">
    <name type="scientific">Thelephora ganbajun</name>
    <name type="common">Ganba fungus</name>
    <dbReference type="NCBI Taxonomy" id="370292"/>
    <lineage>
        <taxon>Eukaryota</taxon>
        <taxon>Fungi</taxon>
        <taxon>Dikarya</taxon>
        <taxon>Basidiomycota</taxon>
        <taxon>Agaricomycotina</taxon>
        <taxon>Agaricomycetes</taxon>
        <taxon>Thelephorales</taxon>
        <taxon>Thelephoraceae</taxon>
        <taxon>Thelephora</taxon>
    </lineage>
</organism>
<reference evidence="1" key="1">
    <citation type="submission" date="2019-10" db="EMBL/GenBank/DDBJ databases">
        <authorList>
            <consortium name="DOE Joint Genome Institute"/>
            <person name="Kuo A."/>
            <person name="Miyauchi S."/>
            <person name="Kiss E."/>
            <person name="Drula E."/>
            <person name="Kohler A."/>
            <person name="Sanchez-Garcia M."/>
            <person name="Andreopoulos B."/>
            <person name="Barry K.W."/>
            <person name="Bonito G."/>
            <person name="Buee M."/>
            <person name="Carver A."/>
            <person name="Chen C."/>
            <person name="Cichocki N."/>
            <person name="Clum A."/>
            <person name="Culley D."/>
            <person name="Crous P.W."/>
            <person name="Fauchery L."/>
            <person name="Girlanda M."/>
            <person name="Hayes R."/>
            <person name="Keri Z."/>
            <person name="Labutti K."/>
            <person name="Lipzen A."/>
            <person name="Lombard V."/>
            <person name="Magnuson J."/>
            <person name="Maillard F."/>
            <person name="Morin E."/>
            <person name="Murat C."/>
            <person name="Nolan M."/>
            <person name="Ohm R."/>
            <person name="Pangilinan J."/>
            <person name="Pereira M."/>
            <person name="Perotto S."/>
            <person name="Peter M."/>
            <person name="Riley R."/>
            <person name="Sitrit Y."/>
            <person name="Stielow B."/>
            <person name="Szollosi G."/>
            <person name="Zifcakova L."/>
            <person name="Stursova M."/>
            <person name="Spatafora J.W."/>
            <person name="Tedersoo L."/>
            <person name="Vaario L.-M."/>
            <person name="Yamada A."/>
            <person name="Yan M."/>
            <person name="Wang P."/>
            <person name="Xu J."/>
            <person name="Bruns T."/>
            <person name="Baldrian P."/>
            <person name="Vilgalys R."/>
            <person name="Henrissat B."/>
            <person name="Grigoriev I.V."/>
            <person name="Hibbett D."/>
            <person name="Nagy L.G."/>
            <person name="Martin F.M."/>
        </authorList>
    </citation>
    <scope>NUCLEOTIDE SEQUENCE</scope>
    <source>
        <strain evidence="1">P2</strain>
    </source>
</reference>
<sequence length="417" mass="45079">MPVTRSRSKAAAAGADRQPVPKPPKSGRRGKVTLDEVVEPAVENLVPSNESRPGKLPVSAANVQPVGTVAVPSDPSPPPILVPAELPFSFEEAKQYLTKADTRFQDVFATVVCTPYQKLDRVEPFRTLCTTILGQQISWMAARSICHRFVRLYNSSMPEKPTEESMAEMKSVDAFFPSPQQVVGTDIATLRTAGLSARKAEYVQDLAAHFADGRLSTEKLLAAKDEELYTMLTSVRGIGRVTVDMFAIFSLRRSNILPVGDLGVQRGLCLWYLSLHSDKHPITVSSDKKKTPAKPKSAKKGKKIVPNEANGGMEGGDDSDNNDTGISGSGDPAGTVTNIPPPLTPPVTEILKTKPLSQPPPGLPDGLSVATLKSRLSGKKVKGALLTPSEMEELTETWKPYRSLGVYYMWSVATAEE</sequence>
<reference evidence="1" key="2">
    <citation type="journal article" date="2020" name="Nat. Commun.">
        <title>Large-scale genome sequencing of mycorrhizal fungi provides insights into the early evolution of symbiotic traits.</title>
        <authorList>
            <person name="Miyauchi S."/>
            <person name="Kiss E."/>
            <person name="Kuo A."/>
            <person name="Drula E."/>
            <person name="Kohler A."/>
            <person name="Sanchez-Garcia M."/>
            <person name="Morin E."/>
            <person name="Andreopoulos B."/>
            <person name="Barry K.W."/>
            <person name="Bonito G."/>
            <person name="Buee M."/>
            <person name="Carver A."/>
            <person name="Chen C."/>
            <person name="Cichocki N."/>
            <person name="Clum A."/>
            <person name="Culley D."/>
            <person name="Crous P.W."/>
            <person name="Fauchery L."/>
            <person name="Girlanda M."/>
            <person name="Hayes R.D."/>
            <person name="Keri Z."/>
            <person name="LaButti K."/>
            <person name="Lipzen A."/>
            <person name="Lombard V."/>
            <person name="Magnuson J."/>
            <person name="Maillard F."/>
            <person name="Murat C."/>
            <person name="Nolan M."/>
            <person name="Ohm R.A."/>
            <person name="Pangilinan J."/>
            <person name="Pereira M.F."/>
            <person name="Perotto S."/>
            <person name="Peter M."/>
            <person name="Pfister S."/>
            <person name="Riley R."/>
            <person name="Sitrit Y."/>
            <person name="Stielow J.B."/>
            <person name="Szollosi G."/>
            <person name="Zifcakova L."/>
            <person name="Stursova M."/>
            <person name="Spatafora J.W."/>
            <person name="Tedersoo L."/>
            <person name="Vaario L.M."/>
            <person name="Yamada A."/>
            <person name="Yan M."/>
            <person name="Wang P."/>
            <person name="Xu J."/>
            <person name="Bruns T."/>
            <person name="Baldrian P."/>
            <person name="Vilgalys R."/>
            <person name="Dunand C."/>
            <person name="Henrissat B."/>
            <person name="Grigoriev I.V."/>
            <person name="Hibbett D."/>
            <person name="Nagy L.G."/>
            <person name="Martin F.M."/>
        </authorList>
    </citation>
    <scope>NUCLEOTIDE SEQUENCE</scope>
    <source>
        <strain evidence="1">P2</strain>
    </source>
</reference>
<evidence type="ECO:0000313" key="1">
    <source>
        <dbReference type="EMBL" id="KAF9652981.1"/>
    </source>
</evidence>
<accession>A0ACB6ZV26</accession>
<dbReference type="EMBL" id="MU117966">
    <property type="protein sequence ID" value="KAF9652981.1"/>
    <property type="molecule type" value="Genomic_DNA"/>
</dbReference>
<protein>
    <submittedName>
        <fullName evidence="1">DNA glycosylase</fullName>
    </submittedName>
</protein>